<dbReference type="SUPFAM" id="SSF48264">
    <property type="entry name" value="Cytochrome P450"/>
    <property type="match status" value="1"/>
</dbReference>
<dbReference type="InterPro" id="IPR036396">
    <property type="entry name" value="Cyt_P450_sf"/>
</dbReference>
<comment type="subcellular location">
    <subcellularLocation>
        <location evidence="2">Membrane</location>
        <topology evidence="2">Single-pass membrane protein</topology>
    </subcellularLocation>
</comment>
<comment type="cofactor">
    <cofactor evidence="1 9">
        <name>heme</name>
        <dbReference type="ChEBI" id="CHEBI:30413"/>
    </cofactor>
</comment>
<keyword evidence="11" id="KW-0732">Signal</keyword>
<evidence type="ECO:0000256" key="9">
    <source>
        <dbReference type="PIRSR" id="PIRSR602401-1"/>
    </source>
</evidence>
<evidence type="ECO:0000256" key="5">
    <source>
        <dbReference type="ARBA" id="ARBA00022723"/>
    </source>
</evidence>
<dbReference type="EC" id="1.14.14.40" evidence="12"/>
<dbReference type="AlphaFoldDB" id="A0ABD1FQD1"/>
<comment type="similarity">
    <text evidence="3 10">Belongs to the cytochrome P450 family.</text>
</comment>
<dbReference type="InterPro" id="IPR002401">
    <property type="entry name" value="Cyt_P450_E_grp-I"/>
</dbReference>
<evidence type="ECO:0000256" key="6">
    <source>
        <dbReference type="ARBA" id="ARBA00023002"/>
    </source>
</evidence>
<dbReference type="PRINTS" id="PR00463">
    <property type="entry name" value="EP450I"/>
</dbReference>
<dbReference type="PROSITE" id="PS00086">
    <property type="entry name" value="CYTOCHROME_P450"/>
    <property type="match status" value="1"/>
</dbReference>
<evidence type="ECO:0000256" key="3">
    <source>
        <dbReference type="ARBA" id="ARBA00010617"/>
    </source>
</evidence>
<dbReference type="EMBL" id="JBEAFC010000014">
    <property type="protein sequence ID" value="KAL1532908.1"/>
    <property type="molecule type" value="Genomic_DNA"/>
</dbReference>
<evidence type="ECO:0000256" key="1">
    <source>
        <dbReference type="ARBA" id="ARBA00001971"/>
    </source>
</evidence>
<evidence type="ECO:0000256" key="11">
    <source>
        <dbReference type="SAM" id="SignalP"/>
    </source>
</evidence>
<dbReference type="InterPro" id="IPR017972">
    <property type="entry name" value="Cyt_P450_CS"/>
</dbReference>
<dbReference type="Proteomes" id="UP001567538">
    <property type="component" value="Unassembled WGS sequence"/>
</dbReference>
<proteinExistence type="inferred from homology"/>
<accession>A0ABD1FQD1</accession>
<evidence type="ECO:0000256" key="2">
    <source>
        <dbReference type="ARBA" id="ARBA00004167"/>
    </source>
</evidence>
<evidence type="ECO:0000256" key="7">
    <source>
        <dbReference type="ARBA" id="ARBA00023004"/>
    </source>
</evidence>
<keyword evidence="6 10" id="KW-0560">Oxidoreductase</keyword>
<keyword evidence="13" id="KW-1185">Reference proteome</keyword>
<dbReference type="GO" id="GO:0016020">
    <property type="term" value="C:membrane"/>
    <property type="evidence" value="ECO:0007669"/>
    <property type="project" value="UniProtKB-SubCell"/>
</dbReference>
<dbReference type="Pfam" id="PF00067">
    <property type="entry name" value="p450"/>
    <property type="match status" value="1"/>
</dbReference>
<keyword evidence="4 9" id="KW-0349">Heme</keyword>
<name>A0ABD1FQD1_SALDI</name>
<dbReference type="Gene3D" id="1.10.630.10">
    <property type="entry name" value="Cytochrome P450"/>
    <property type="match status" value="1"/>
</dbReference>
<dbReference type="PANTHER" id="PTHR47944">
    <property type="entry name" value="CYTOCHROME P450 98A9"/>
    <property type="match status" value="1"/>
</dbReference>
<protein>
    <submittedName>
        <fullName evidence="12">Phenylalanine N-monooxygenase</fullName>
        <ecNumber evidence="12">1.14.14.40</ecNumber>
    </submittedName>
</protein>
<dbReference type="GO" id="GO:0016712">
    <property type="term" value="F:oxidoreductase activity, acting on paired donors, with incorporation or reduction of molecular oxygen, reduced flavin or flavoprotein as one donor, and incorporation of one atom of oxygen"/>
    <property type="evidence" value="ECO:0007669"/>
    <property type="project" value="UniProtKB-ARBA"/>
</dbReference>
<evidence type="ECO:0000256" key="10">
    <source>
        <dbReference type="RuleBase" id="RU000461"/>
    </source>
</evidence>
<feature type="chain" id="PRO_5044800145" evidence="11">
    <location>
        <begin position="24"/>
        <end position="516"/>
    </location>
</feature>
<dbReference type="GO" id="GO:0102684">
    <property type="term" value="F:L-phenylalanine N-monooxygenase activity"/>
    <property type="evidence" value="ECO:0007669"/>
    <property type="project" value="UniProtKB-EC"/>
</dbReference>
<feature type="signal peptide" evidence="11">
    <location>
        <begin position="1"/>
        <end position="23"/>
    </location>
</feature>
<dbReference type="GO" id="GO:0016114">
    <property type="term" value="P:terpenoid biosynthetic process"/>
    <property type="evidence" value="ECO:0007669"/>
    <property type="project" value="UniProtKB-ARBA"/>
</dbReference>
<dbReference type="InterPro" id="IPR001128">
    <property type="entry name" value="Cyt_P450"/>
</dbReference>
<evidence type="ECO:0000313" key="13">
    <source>
        <dbReference type="Proteomes" id="UP001567538"/>
    </source>
</evidence>
<sequence>MEFVLLLVALVFSLSIIFHKSISIIKNRPKHHLPPGPSGYPIIGCLLEMVRNKPTFRWMLDYMQSFNTEIACFRLGSVHVITISSPELALEFFNVQDSIFAARPGNMTGRLTSDGYLSAVLAPGGKQWKKMRRVIVSEVLTASVHEFLHGKRCEEADHLVRYVYNQSNTGVTVNVREAARLYCGGVIRKLVFGKRFFGAGTEAGGSGFEEREHMEAVWSILSYTYGFAIADYVPFLEVFDLDGHKKTLTNAIKNLRKYQDPEIDNRIEMWRNGVRNTNDDILDILINLKDSNNNPFLSAEEIKAQVIEMSIAVIDNPSNVAEWSMSEMIREPRILERAIKELDEIVGKKRVVQESDLPKLNYMQACVKEAIRLHPVAPFNLPHVSTEDTVVSGYFIPKGSHILLSRLGLGRNPRVWDEPLKFNPDRHITNGSSQVVLTDSQLKMWSFGVGRRGCPAILLGSTIMTLLLARLIHSFSWTPLSAMPLIQDSDLNPFLADPLIAHATPRLEPQVYQSLI</sequence>
<keyword evidence="7 9" id="KW-0408">Iron</keyword>
<comment type="caution">
    <text evidence="12">The sequence shown here is derived from an EMBL/GenBank/DDBJ whole genome shotgun (WGS) entry which is preliminary data.</text>
</comment>
<feature type="binding site" description="axial binding residue" evidence="9">
    <location>
        <position position="454"/>
    </location>
    <ligand>
        <name>heme</name>
        <dbReference type="ChEBI" id="CHEBI:30413"/>
    </ligand>
    <ligandPart>
        <name>Fe</name>
        <dbReference type="ChEBI" id="CHEBI:18248"/>
    </ligandPart>
</feature>
<gene>
    <name evidence="12" type="ORF">AAHA92_32862</name>
</gene>
<reference evidence="12 13" key="1">
    <citation type="submission" date="2024-06" db="EMBL/GenBank/DDBJ databases">
        <title>A chromosome level genome sequence of Diviner's sage (Salvia divinorum).</title>
        <authorList>
            <person name="Ford S.A."/>
            <person name="Ro D.-K."/>
            <person name="Ness R.W."/>
            <person name="Phillips M.A."/>
        </authorList>
    </citation>
    <scope>NUCLEOTIDE SEQUENCE [LARGE SCALE GENOMIC DNA]</scope>
    <source>
        <strain evidence="12">SAF-2024a</strain>
        <tissue evidence="12">Leaf</tissue>
    </source>
</reference>
<keyword evidence="5 9" id="KW-0479">Metal-binding</keyword>
<organism evidence="12 13">
    <name type="scientific">Salvia divinorum</name>
    <name type="common">Maria pastora</name>
    <name type="synonym">Diviner's sage</name>
    <dbReference type="NCBI Taxonomy" id="28513"/>
    <lineage>
        <taxon>Eukaryota</taxon>
        <taxon>Viridiplantae</taxon>
        <taxon>Streptophyta</taxon>
        <taxon>Embryophyta</taxon>
        <taxon>Tracheophyta</taxon>
        <taxon>Spermatophyta</taxon>
        <taxon>Magnoliopsida</taxon>
        <taxon>eudicotyledons</taxon>
        <taxon>Gunneridae</taxon>
        <taxon>Pentapetalae</taxon>
        <taxon>asterids</taxon>
        <taxon>lamiids</taxon>
        <taxon>Lamiales</taxon>
        <taxon>Lamiaceae</taxon>
        <taxon>Nepetoideae</taxon>
        <taxon>Mentheae</taxon>
        <taxon>Salviinae</taxon>
        <taxon>Salvia</taxon>
        <taxon>Salvia subgen. Calosphace</taxon>
    </lineage>
</organism>
<evidence type="ECO:0000256" key="4">
    <source>
        <dbReference type="ARBA" id="ARBA00022617"/>
    </source>
</evidence>
<evidence type="ECO:0000256" key="8">
    <source>
        <dbReference type="ARBA" id="ARBA00023033"/>
    </source>
</evidence>
<keyword evidence="8 10" id="KW-0503">Monooxygenase</keyword>
<dbReference type="GO" id="GO:0046872">
    <property type="term" value="F:metal ion binding"/>
    <property type="evidence" value="ECO:0007669"/>
    <property type="project" value="UniProtKB-KW"/>
</dbReference>
<dbReference type="PANTHER" id="PTHR47944:SF19">
    <property type="entry name" value="CYTOCHROME P450 77A4"/>
    <property type="match status" value="1"/>
</dbReference>
<evidence type="ECO:0000313" key="12">
    <source>
        <dbReference type="EMBL" id="KAL1532908.1"/>
    </source>
</evidence>